<keyword evidence="4" id="KW-0411">Iron-sulfur</keyword>
<dbReference type="InterPro" id="IPR036922">
    <property type="entry name" value="Rieske_2Fe-2S_sf"/>
</dbReference>
<evidence type="ECO:0000259" key="5">
    <source>
        <dbReference type="PROSITE" id="PS51296"/>
    </source>
</evidence>
<reference evidence="6 7" key="1">
    <citation type="submission" date="2024-03" db="EMBL/GenBank/DDBJ databases">
        <title>Novel species of the genus Variovorax.</title>
        <authorList>
            <person name="Liu Q."/>
            <person name="Xin Y.-H."/>
        </authorList>
    </citation>
    <scope>NUCLEOTIDE SEQUENCE [LARGE SCALE GENOMIC DNA]</scope>
    <source>
        <strain evidence="6 7">KACC 18899</strain>
    </source>
</reference>
<keyword evidence="1" id="KW-0001">2Fe-2S</keyword>
<keyword evidence="7" id="KW-1185">Reference proteome</keyword>
<evidence type="ECO:0000256" key="2">
    <source>
        <dbReference type="ARBA" id="ARBA00022723"/>
    </source>
</evidence>
<keyword evidence="3" id="KW-0408">Iron</keyword>
<keyword evidence="2" id="KW-0479">Metal-binding</keyword>
<gene>
    <name evidence="6" type="ORF">WKW77_26715</name>
</gene>
<dbReference type="Proteomes" id="UP001365846">
    <property type="component" value="Unassembled WGS sequence"/>
</dbReference>
<dbReference type="PROSITE" id="PS51296">
    <property type="entry name" value="RIESKE"/>
    <property type="match status" value="1"/>
</dbReference>
<organism evidence="6 7">
    <name type="scientific">Variovorax ureilyticus</name>
    <dbReference type="NCBI Taxonomy" id="1836198"/>
    <lineage>
        <taxon>Bacteria</taxon>
        <taxon>Pseudomonadati</taxon>
        <taxon>Pseudomonadota</taxon>
        <taxon>Betaproteobacteria</taxon>
        <taxon>Burkholderiales</taxon>
        <taxon>Comamonadaceae</taxon>
        <taxon>Variovorax</taxon>
    </lineage>
</organism>
<evidence type="ECO:0000256" key="4">
    <source>
        <dbReference type="ARBA" id="ARBA00023014"/>
    </source>
</evidence>
<dbReference type="RefSeq" id="WP_340359921.1">
    <property type="nucleotide sequence ID" value="NZ_JBBKZU010000014.1"/>
</dbReference>
<dbReference type="InterPro" id="IPR017941">
    <property type="entry name" value="Rieske_2Fe-2S"/>
</dbReference>
<dbReference type="SUPFAM" id="SSF50022">
    <property type="entry name" value="ISP domain"/>
    <property type="match status" value="1"/>
</dbReference>
<dbReference type="PANTHER" id="PTHR40261:SF1">
    <property type="entry name" value="RIESKE DOMAIN-CONTAINING PROTEIN"/>
    <property type="match status" value="1"/>
</dbReference>
<evidence type="ECO:0000313" key="7">
    <source>
        <dbReference type="Proteomes" id="UP001365846"/>
    </source>
</evidence>
<evidence type="ECO:0000256" key="3">
    <source>
        <dbReference type="ARBA" id="ARBA00023004"/>
    </source>
</evidence>
<evidence type="ECO:0000256" key="1">
    <source>
        <dbReference type="ARBA" id="ARBA00022714"/>
    </source>
</evidence>
<evidence type="ECO:0000313" key="6">
    <source>
        <dbReference type="EMBL" id="MEJ8814692.1"/>
    </source>
</evidence>
<feature type="domain" description="Rieske" evidence="5">
    <location>
        <begin position="4"/>
        <end position="108"/>
    </location>
</feature>
<proteinExistence type="predicted"/>
<dbReference type="EMBL" id="JBBKZU010000014">
    <property type="protein sequence ID" value="MEJ8814692.1"/>
    <property type="molecule type" value="Genomic_DNA"/>
</dbReference>
<dbReference type="CDD" id="cd03467">
    <property type="entry name" value="Rieske"/>
    <property type="match status" value="1"/>
</dbReference>
<dbReference type="Pfam" id="PF00355">
    <property type="entry name" value="Rieske"/>
    <property type="match status" value="1"/>
</dbReference>
<dbReference type="Gene3D" id="2.102.10.10">
    <property type="entry name" value="Rieske [2Fe-2S] iron-sulphur domain"/>
    <property type="match status" value="1"/>
</dbReference>
<comment type="caution">
    <text evidence="6">The sequence shown here is derived from an EMBL/GenBank/DDBJ whole genome shotgun (WGS) entry which is preliminary data.</text>
</comment>
<name>A0ABU8VM10_9BURK</name>
<dbReference type="PANTHER" id="PTHR40261">
    <property type="match status" value="1"/>
</dbReference>
<sequence length="122" mass="13473">MPARPLCHIDGLEEGSARGFALDRRGRDTMFLVKHEGSVYGWRNDCPHWPGSPMAWRRDGYLNRDASRIVCSGHGAEFEIRTGRCTLGPCLGSSLSPVELKIDAQGWILAALDVDTPVPPRD</sequence>
<accession>A0ABU8VM10</accession>
<protein>
    <submittedName>
        <fullName evidence="6">Rieske 2Fe-2S domain-containing protein</fullName>
    </submittedName>
</protein>